<organism evidence="1 2">
    <name type="scientific">Sporanaerobium hydrogeniformans</name>
    <dbReference type="NCBI Taxonomy" id="3072179"/>
    <lineage>
        <taxon>Bacteria</taxon>
        <taxon>Bacillati</taxon>
        <taxon>Bacillota</taxon>
        <taxon>Clostridia</taxon>
        <taxon>Lachnospirales</taxon>
        <taxon>Lachnospiraceae</taxon>
        <taxon>Sporanaerobium</taxon>
    </lineage>
</organism>
<name>A0AC61DDA9_9FIRM</name>
<keyword evidence="2" id="KW-1185">Reference proteome</keyword>
<comment type="caution">
    <text evidence="1">The sequence shown here is derived from an EMBL/GenBank/DDBJ whole genome shotgun (WGS) entry which is preliminary data.</text>
</comment>
<evidence type="ECO:0000313" key="1">
    <source>
        <dbReference type="EMBL" id="PHV70611.1"/>
    </source>
</evidence>
<proteinExistence type="predicted"/>
<reference evidence="1" key="1">
    <citation type="submission" date="2017-10" db="EMBL/GenBank/DDBJ databases">
        <title>Genome sequence of cellulolytic Lachnospiraceae bacterium XHS1971 isolated from hotspring sediment.</title>
        <authorList>
            <person name="Vasudevan G."/>
            <person name="Joshi A.J."/>
            <person name="Hivarkar S."/>
            <person name="Lanjekar V.B."/>
            <person name="Dhakephalkar P.K."/>
            <person name="Dagar S."/>
        </authorList>
    </citation>
    <scope>NUCLEOTIDE SEQUENCE</scope>
    <source>
        <strain evidence="1">XHS1971</strain>
    </source>
</reference>
<accession>A0AC61DDA9</accession>
<dbReference type="EMBL" id="PEDL01000009">
    <property type="protein sequence ID" value="PHV70611.1"/>
    <property type="molecule type" value="Genomic_DNA"/>
</dbReference>
<sequence>MKQRGLGKGLNALLSDEALNVGGDNHVGVQMVNINDIETNFDQPRKKFNQEELQELSLSIRQHGILQPLIVRKKDNKYEIVAGERRYRAARMAELNEIPIIVKEFDDKQTLEIALIENIQRQDLNAMELACAYNLLMERFDLNQDEVADRVGKSRPSVTNILRLMNLTPYAQEKLRENLISFGHARAILSIKDIKVQKQLVDYIIGKKLSVRETEKYVQGLLNEKEGKKEKKEAYNPFYREIQENLQKSLGTKVTISMGAKKGKIEIEYYSDDELERIISLMHVNK</sequence>
<gene>
    <name evidence="1" type="ORF">CS063_09930</name>
</gene>
<evidence type="ECO:0000313" key="2">
    <source>
        <dbReference type="Proteomes" id="UP000224460"/>
    </source>
</evidence>
<protein>
    <submittedName>
        <fullName evidence="1">Chromosome partitioning protein ParB</fullName>
    </submittedName>
</protein>
<dbReference type="Proteomes" id="UP000224460">
    <property type="component" value="Unassembled WGS sequence"/>
</dbReference>